<dbReference type="InterPro" id="IPR037291">
    <property type="entry name" value="DUF4139"/>
</dbReference>
<reference evidence="5" key="1">
    <citation type="submission" date="2017-04" db="EMBL/GenBank/DDBJ databases">
        <authorList>
            <person name="Varghese N."/>
            <person name="Submissions S."/>
        </authorList>
    </citation>
    <scope>NUCLEOTIDE SEQUENCE [LARGE SCALE GENOMIC DNA]</scope>
    <source>
        <strain evidence="5">K3S</strain>
    </source>
</reference>
<keyword evidence="1" id="KW-0732">Signal</keyword>
<feature type="signal peptide" evidence="1">
    <location>
        <begin position="1"/>
        <end position="20"/>
    </location>
</feature>
<dbReference type="STRING" id="1519643.SAMN06295933_0598"/>
<protein>
    <recommendedName>
        <fullName evidence="6">DUF4139 domain-containing protein</fullName>
    </recommendedName>
</protein>
<dbReference type="NCBIfam" id="TIGR02231">
    <property type="entry name" value="mucoidy inhibitor MuiA family protein"/>
    <property type="match status" value="1"/>
</dbReference>
<dbReference type="Proteomes" id="UP000192906">
    <property type="component" value="Unassembled WGS sequence"/>
</dbReference>
<dbReference type="InterPro" id="IPR025554">
    <property type="entry name" value="DUF4140"/>
</dbReference>
<evidence type="ECO:0000313" key="4">
    <source>
        <dbReference type="EMBL" id="SME93191.1"/>
    </source>
</evidence>
<feature type="domain" description="DUF4140" evidence="3">
    <location>
        <begin position="28"/>
        <end position="126"/>
    </location>
</feature>
<gene>
    <name evidence="4" type="ORF">SAMN06295933_0598</name>
</gene>
<evidence type="ECO:0008006" key="6">
    <source>
        <dbReference type="Google" id="ProtNLM"/>
    </source>
</evidence>
<organism evidence="4 5">
    <name type="scientific">Desulfovibrio gilichinskyi</name>
    <dbReference type="NCBI Taxonomy" id="1519643"/>
    <lineage>
        <taxon>Bacteria</taxon>
        <taxon>Pseudomonadati</taxon>
        <taxon>Thermodesulfobacteriota</taxon>
        <taxon>Desulfovibrionia</taxon>
        <taxon>Desulfovibrionales</taxon>
        <taxon>Desulfovibrionaceae</taxon>
        <taxon>Desulfovibrio</taxon>
    </lineage>
</organism>
<sequence length="519" mass="57933">MLKKLILSIFFMFITSSSYAAAITTDRVVFYPSSADISRVVTAEITVGTDAENSDKIVTFILPGQALPDTFSIEPRTKQIVINDVSWSRDDLVQSPAASDIEKKINVLNAKLMAVKAQIQAVEGGILFWNERAKVQQTKVGEVDKVADLVVSNLSKLYNQSVELNSQSRDISVIITELKRKLNEVSGQSKSRWIITVSVAGTKSKHADFKINYMLSNCGWRPKYKLDAYPDQNKVKFSFDAEIWQGSGMDFHNFDVALATVKENSRIFPPELGLWTIAPKHEDEPMQKKYARSMMVMESAMTNSADKAVADPAPIQVKKSTYSIWELGTKNIIAGPARKYSILNENWNAEYSFLSRPSATADVYVSAKMKLQDAKDFPVGQALVLMEGAMIGKIDFSFFGKDKTLFFGADPVLKAERKTLEKYSGAKGVFGSKQTYKWKYLISLINPRKIPVLIKVQEPAPSSGDERIKLSDSAKPKAIVKDNNFEWDITVPANQKAEIQYDIDLNAPEDMKIDLGLGR</sequence>
<keyword evidence="5" id="KW-1185">Reference proteome</keyword>
<accession>A0A1X7CBF0</accession>
<evidence type="ECO:0000313" key="5">
    <source>
        <dbReference type="Proteomes" id="UP000192906"/>
    </source>
</evidence>
<dbReference type="RefSeq" id="WP_085098041.1">
    <property type="nucleotide sequence ID" value="NZ_FWZU01000001.1"/>
</dbReference>
<dbReference type="PANTHER" id="PTHR31005">
    <property type="entry name" value="DUF4139 DOMAIN-CONTAINING PROTEIN"/>
    <property type="match status" value="1"/>
</dbReference>
<dbReference type="PANTHER" id="PTHR31005:SF8">
    <property type="entry name" value="DUF4139 DOMAIN-CONTAINING PROTEIN"/>
    <property type="match status" value="1"/>
</dbReference>
<evidence type="ECO:0000256" key="1">
    <source>
        <dbReference type="SAM" id="SignalP"/>
    </source>
</evidence>
<dbReference type="InterPro" id="IPR011935">
    <property type="entry name" value="CHP02231"/>
</dbReference>
<name>A0A1X7CBF0_9BACT</name>
<evidence type="ECO:0000259" key="3">
    <source>
        <dbReference type="Pfam" id="PF13600"/>
    </source>
</evidence>
<dbReference type="Pfam" id="PF13600">
    <property type="entry name" value="DUF4140"/>
    <property type="match status" value="1"/>
</dbReference>
<dbReference type="AlphaFoldDB" id="A0A1X7CBF0"/>
<feature type="chain" id="PRO_5012552889" description="DUF4139 domain-containing protein" evidence="1">
    <location>
        <begin position="21"/>
        <end position="519"/>
    </location>
</feature>
<feature type="domain" description="DUF4139" evidence="2">
    <location>
        <begin position="210"/>
        <end position="509"/>
    </location>
</feature>
<proteinExistence type="predicted"/>
<dbReference type="EMBL" id="FWZU01000001">
    <property type="protein sequence ID" value="SME93191.1"/>
    <property type="molecule type" value="Genomic_DNA"/>
</dbReference>
<evidence type="ECO:0000259" key="2">
    <source>
        <dbReference type="Pfam" id="PF13598"/>
    </source>
</evidence>
<dbReference type="Pfam" id="PF13598">
    <property type="entry name" value="DUF4139"/>
    <property type="match status" value="1"/>
</dbReference>